<feature type="compositionally biased region" description="Basic and acidic residues" evidence="12">
    <location>
        <begin position="1"/>
        <end position="11"/>
    </location>
</feature>
<comment type="similarity">
    <text evidence="8">Belongs to the protein kinase superfamily. STE Ser/Thr protein kinase family. COT1 subfamily.</text>
</comment>
<reference evidence="15 16" key="1">
    <citation type="submission" date="2023-03" db="EMBL/GenBank/DDBJ databases">
        <title>Genome sequence of Lichtheimia ornata CBS 291.66.</title>
        <authorList>
            <person name="Mohabir J.T."/>
            <person name="Shea T.P."/>
            <person name="Kurbessoian T."/>
            <person name="Berby B."/>
            <person name="Fontaine J."/>
            <person name="Livny J."/>
            <person name="Gnirke A."/>
            <person name="Stajich J.E."/>
            <person name="Cuomo C.A."/>
        </authorList>
    </citation>
    <scope>NUCLEOTIDE SEQUENCE [LARGE SCALE GENOMIC DNA]</scope>
    <source>
        <strain evidence="15">CBS 291.66</strain>
    </source>
</reference>
<dbReference type="EC" id="2.7.11.1" evidence="1"/>
<evidence type="ECO:0000256" key="5">
    <source>
        <dbReference type="ARBA" id="ARBA00022741"/>
    </source>
</evidence>
<dbReference type="FunFam" id="1.10.510.10:FF:000024">
    <property type="entry name" value="Probable serine/threonine-protein kinase cot-1"/>
    <property type="match status" value="1"/>
</dbReference>
<dbReference type="SMART" id="SM00220">
    <property type="entry name" value="S_TKc"/>
    <property type="match status" value="1"/>
</dbReference>
<dbReference type="InterPro" id="IPR050839">
    <property type="entry name" value="Rho-assoc_Ser/Thr_Kinase"/>
</dbReference>
<organism evidence="15 16">
    <name type="scientific">Lichtheimia ornata</name>
    <dbReference type="NCBI Taxonomy" id="688661"/>
    <lineage>
        <taxon>Eukaryota</taxon>
        <taxon>Fungi</taxon>
        <taxon>Fungi incertae sedis</taxon>
        <taxon>Mucoromycota</taxon>
        <taxon>Mucoromycotina</taxon>
        <taxon>Mucoromycetes</taxon>
        <taxon>Mucorales</taxon>
        <taxon>Lichtheimiaceae</taxon>
        <taxon>Lichtheimia</taxon>
    </lineage>
</organism>
<keyword evidence="3" id="KW-0597">Phosphoprotein</keyword>
<dbReference type="SMART" id="SM00133">
    <property type="entry name" value="S_TK_X"/>
    <property type="match status" value="1"/>
</dbReference>
<comment type="catalytic activity">
    <reaction evidence="10">
        <text>L-seryl-[protein] + ATP = O-phospho-L-seryl-[protein] + ADP + H(+)</text>
        <dbReference type="Rhea" id="RHEA:17989"/>
        <dbReference type="Rhea" id="RHEA-COMP:9863"/>
        <dbReference type="Rhea" id="RHEA-COMP:11604"/>
        <dbReference type="ChEBI" id="CHEBI:15378"/>
        <dbReference type="ChEBI" id="CHEBI:29999"/>
        <dbReference type="ChEBI" id="CHEBI:30616"/>
        <dbReference type="ChEBI" id="CHEBI:83421"/>
        <dbReference type="ChEBI" id="CHEBI:456216"/>
        <dbReference type="EC" id="2.7.11.1"/>
    </reaction>
</comment>
<accession>A0AAD7XUR9</accession>
<evidence type="ECO:0000259" key="14">
    <source>
        <dbReference type="PROSITE" id="PS51285"/>
    </source>
</evidence>
<dbReference type="Proteomes" id="UP001234581">
    <property type="component" value="Unassembled WGS sequence"/>
</dbReference>
<gene>
    <name evidence="15" type="ORF">O0I10_010670</name>
</gene>
<evidence type="ECO:0000256" key="11">
    <source>
        <dbReference type="PROSITE-ProRule" id="PRU10141"/>
    </source>
</evidence>
<protein>
    <recommendedName>
        <fullName evidence="1">non-specific serine/threonine protein kinase</fullName>
        <ecNumber evidence="1">2.7.11.1</ecNumber>
    </recommendedName>
</protein>
<keyword evidence="2" id="KW-0723">Serine/threonine-protein kinase</keyword>
<proteinExistence type="inferred from homology"/>
<dbReference type="Gene3D" id="3.30.200.20">
    <property type="entry name" value="Phosphorylase Kinase, domain 1"/>
    <property type="match status" value="1"/>
</dbReference>
<feature type="compositionally biased region" description="Polar residues" evidence="12">
    <location>
        <begin position="12"/>
        <end position="31"/>
    </location>
</feature>
<feature type="domain" description="AGC-kinase C-terminal" evidence="14">
    <location>
        <begin position="441"/>
        <end position="517"/>
    </location>
</feature>
<evidence type="ECO:0000313" key="15">
    <source>
        <dbReference type="EMBL" id="KAJ8653633.1"/>
    </source>
</evidence>
<evidence type="ECO:0000256" key="12">
    <source>
        <dbReference type="SAM" id="MobiDB-lite"/>
    </source>
</evidence>
<dbReference type="PANTHER" id="PTHR22988">
    <property type="entry name" value="MYOTONIC DYSTROPHY S/T KINASE-RELATED"/>
    <property type="match status" value="1"/>
</dbReference>
<feature type="domain" description="Protein kinase" evidence="13">
    <location>
        <begin position="145"/>
        <end position="440"/>
    </location>
</feature>
<dbReference type="InterPro" id="IPR000961">
    <property type="entry name" value="AGC-kinase_C"/>
</dbReference>
<dbReference type="PROSITE" id="PS50011">
    <property type="entry name" value="PROTEIN_KINASE_DOM"/>
    <property type="match status" value="1"/>
</dbReference>
<name>A0AAD7XUR9_9FUNG</name>
<dbReference type="GO" id="GO:0007010">
    <property type="term" value="P:cytoskeleton organization"/>
    <property type="evidence" value="ECO:0007669"/>
    <property type="project" value="UniProtKB-ARBA"/>
</dbReference>
<keyword evidence="4" id="KW-0808">Transferase</keyword>
<dbReference type="InterPro" id="IPR000719">
    <property type="entry name" value="Prot_kinase_dom"/>
</dbReference>
<evidence type="ECO:0000256" key="9">
    <source>
        <dbReference type="ARBA" id="ARBA00047899"/>
    </source>
</evidence>
<evidence type="ECO:0000256" key="2">
    <source>
        <dbReference type="ARBA" id="ARBA00022527"/>
    </source>
</evidence>
<feature type="region of interest" description="Disordered" evidence="12">
    <location>
        <begin position="1"/>
        <end position="53"/>
    </location>
</feature>
<comment type="catalytic activity">
    <reaction evidence="9">
        <text>L-threonyl-[protein] + ATP = O-phospho-L-threonyl-[protein] + ADP + H(+)</text>
        <dbReference type="Rhea" id="RHEA:46608"/>
        <dbReference type="Rhea" id="RHEA-COMP:11060"/>
        <dbReference type="Rhea" id="RHEA-COMP:11605"/>
        <dbReference type="ChEBI" id="CHEBI:15378"/>
        <dbReference type="ChEBI" id="CHEBI:30013"/>
        <dbReference type="ChEBI" id="CHEBI:30616"/>
        <dbReference type="ChEBI" id="CHEBI:61977"/>
        <dbReference type="ChEBI" id="CHEBI:456216"/>
        <dbReference type="EC" id="2.7.11.1"/>
    </reaction>
</comment>
<dbReference type="PROSITE" id="PS51285">
    <property type="entry name" value="AGC_KINASE_CTER"/>
    <property type="match status" value="1"/>
</dbReference>
<sequence length="519" mass="59703">MRFADLIDIRRPSSSNDHSTTRHSVSGESLEQQQQQPPPPSISTSSTTSSIDMTQQADVHFARSTQGFPRSALDRAAAAKLRLEHHYKVTLQEAIERNQRRVEVEKRLQDEQSSQEKKNRQLQSLGRKESQYLRLRRTRLGLDDFVTVKVIGKGAFGEVRLVQACDTGKIYAMKTLRKSEMMKKDQLAHVKAERDVLAESDSPWVTQLYFSFQDTQYLYLIMEFLPGGDLMTMLIKYDTFSEPVTRFYMAEIVLALEAVHNLGFIHRDIKPDNILIDKDGHIKLSDFGLSTGFHKTHHSQYYQRLLEGAENTSGTESIHLTTKEKIATWKKNRRGLAYSTVGTPDYIAPEIFLQKGYGQECDWWSLGTIMFECLCGYPPFCSDHPHDTYRKIMNWRETLVFPDDQPISREAEDLIRRLVCDAEYRLGRLGVQEIKAHPFFYGVNWDTLRSEPSPYVPQLSSITDTSHFPTEELDAIPEAVDAHHMPQDYATDTVNAQKDLAFVGYTFKRFDNLTRKNIL</sequence>
<evidence type="ECO:0000313" key="16">
    <source>
        <dbReference type="Proteomes" id="UP001234581"/>
    </source>
</evidence>
<feature type="binding site" evidence="11">
    <location>
        <position position="174"/>
    </location>
    <ligand>
        <name>ATP</name>
        <dbReference type="ChEBI" id="CHEBI:30616"/>
    </ligand>
</feature>
<dbReference type="InterPro" id="IPR011009">
    <property type="entry name" value="Kinase-like_dom_sf"/>
</dbReference>
<dbReference type="PROSITE" id="PS00108">
    <property type="entry name" value="PROTEIN_KINASE_ST"/>
    <property type="match status" value="1"/>
</dbReference>
<evidence type="ECO:0000256" key="7">
    <source>
        <dbReference type="ARBA" id="ARBA00022840"/>
    </source>
</evidence>
<evidence type="ECO:0000256" key="3">
    <source>
        <dbReference type="ARBA" id="ARBA00022553"/>
    </source>
</evidence>
<dbReference type="Pfam" id="PF00069">
    <property type="entry name" value="Pkinase"/>
    <property type="match status" value="1"/>
</dbReference>
<dbReference type="FunFam" id="3.30.200.20:FF:000192">
    <property type="entry name" value="Serine/threonine-protein kinase cot-1"/>
    <property type="match status" value="1"/>
</dbReference>
<comment type="caution">
    <text evidence="15">The sequence shown here is derived from an EMBL/GenBank/DDBJ whole genome shotgun (WGS) entry which is preliminary data.</text>
</comment>
<keyword evidence="7 11" id="KW-0067">ATP-binding</keyword>
<evidence type="ECO:0000256" key="10">
    <source>
        <dbReference type="ARBA" id="ARBA00048679"/>
    </source>
</evidence>
<dbReference type="RefSeq" id="XP_058338547.1">
    <property type="nucleotide sequence ID" value="XM_058490649.1"/>
</dbReference>
<dbReference type="EMBL" id="JARTCD010000074">
    <property type="protein sequence ID" value="KAJ8653633.1"/>
    <property type="molecule type" value="Genomic_DNA"/>
</dbReference>
<dbReference type="PANTHER" id="PTHR22988:SF76">
    <property type="entry name" value="CHROMOSOME UNDETERMINED SCAFFOLD_135, WHOLE GENOME SHOTGUN SEQUENCE"/>
    <property type="match status" value="1"/>
</dbReference>
<dbReference type="GO" id="GO:0005524">
    <property type="term" value="F:ATP binding"/>
    <property type="evidence" value="ECO:0007669"/>
    <property type="project" value="UniProtKB-UniRule"/>
</dbReference>
<evidence type="ECO:0000256" key="1">
    <source>
        <dbReference type="ARBA" id="ARBA00012513"/>
    </source>
</evidence>
<evidence type="ECO:0000259" key="13">
    <source>
        <dbReference type="PROSITE" id="PS50011"/>
    </source>
</evidence>
<feature type="compositionally biased region" description="Basic and acidic residues" evidence="12">
    <location>
        <begin position="106"/>
        <end position="119"/>
    </location>
</feature>
<dbReference type="CDD" id="cd21773">
    <property type="entry name" value="MobB_CBK1"/>
    <property type="match status" value="1"/>
</dbReference>
<keyword evidence="5 11" id="KW-0547">Nucleotide-binding</keyword>
<keyword evidence="6" id="KW-0418">Kinase</keyword>
<dbReference type="SUPFAM" id="SSF56112">
    <property type="entry name" value="Protein kinase-like (PK-like)"/>
    <property type="match status" value="1"/>
</dbReference>
<feature type="compositionally biased region" description="Low complexity" evidence="12">
    <location>
        <begin position="42"/>
        <end position="53"/>
    </location>
</feature>
<dbReference type="GO" id="GO:0004674">
    <property type="term" value="F:protein serine/threonine kinase activity"/>
    <property type="evidence" value="ECO:0007669"/>
    <property type="project" value="UniProtKB-KW"/>
</dbReference>
<dbReference type="AlphaFoldDB" id="A0AAD7XUR9"/>
<dbReference type="InterPro" id="IPR008271">
    <property type="entry name" value="Ser/Thr_kinase_AS"/>
</dbReference>
<dbReference type="PROSITE" id="PS00107">
    <property type="entry name" value="PROTEIN_KINASE_ATP"/>
    <property type="match status" value="1"/>
</dbReference>
<keyword evidence="16" id="KW-1185">Reference proteome</keyword>
<evidence type="ECO:0000256" key="8">
    <source>
        <dbReference type="ARBA" id="ARBA00038271"/>
    </source>
</evidence>
<dbReference type="GeneID" id="83218073"/>
<evidence type="ECO:0000256" key="4">
    <source>
        <dbReference type="ARBA" id="ARBA00022679"/>
    </source>
</evidence>
<dbReference type="Gene3D" id="1.10.510.10">
    <property type="entry name" value="Transferase(Phosphotransferase) domain 1"/>
    <property type="match status" value="1"/>
</dbReference>
<evidence type="ECO:0000256" key="6">
    <source>
        <dbReference type="ARBA" id="ARBA00022777"/>
    </source>
</evidence>
<feature type="region of interest" description="Disordered" evidence="12">
    <location>
        <begin position="106"/>
        <end position="125"/>
    </location>
</feature>
<dbReference type="InterPro" id="IPR017441">
    <property type="entry name" value="Protein_kinase_ATP_BS"/>
</dbReference>